<dbReference type="InterPro" id="IPR058240">
    <property type="entry name" value="rSAM_sf"/>
</dbReference>
<reference evidence="6 8" key="1">
    <citation type="submission" date="2016-10" db="EMBL/GenBank/DDBJ databases">
        <title>Complete Genome Sequence of Acetogen Clostridium formicoaceticum ATCC 27076.</title>
        <authorList>
            <person name="Bao T."/>
            <person name="Cheng C."/>
            <person name="Zhao J."/>
            <person name="Yang S.-T."/>
            <person name="Wang J."/>
            <person name="Wang M."/>
        </authorList>
    </citation>
    <scope>NUCLEOTIDE SEQUENCE [LARGE SCALE GENOMIC DNA]</scope>
    <source>
        <strain evidence="6 8">ATCC 27076</strain>
    </source>
</reference>
<evidence type="ECO:0000313" key="7">
    <source>
        <dbReference type="EMBL" id="ARE88408.1"/>
    </source>
</evidence>
<evidence type="ECO:0000259" key="5">
    <source>
        <dbReference type="SMART" id="SM00729"/>
    </source>
</evidence>
<evidence type="ECO:0000256" key="3">
    <source>
        <dbReference type="ARBA" id="ARBA00023004"/>
    </source>
</evidence>
<dbReference type="AlphaFoldDB" id="A0AAC9WGZ6"/>
<dbReference type="SFLD" id="SFLDS00029">
    <property type="entry name" value="Radical_SAM"/>
    <property type="match status" value="1"/>
</dbReference>
<protein>
    <submittedName>
        <fullName evidence="7">Biotin synthase</fullName>
    </submittedName>
    <submittedName>
        <fullName evidence="6">Radical SAM protein</fullName>
    </submittedName>
</protein>
<dbReference type="SUPFAM" id="SSF102114">
    <property type="entry name" value="Radical SAM enzymes"/>
    <property type="match status" value="1"/>
</dbReference>
<dbReference type="Proteomes" id="UP000192478">
    <property type="component" value="Chromosome"/>
</dbReference>
<dbReference type="EMBL" id="CP017603">
    <property type="protein sequence ID" value="AOY77799.1"/>
    <property type="molecule type" value="Genomic_DNA"/>
</dbReference>
<dbReference type="KEGG" id="cfm:BJL90_19205"/>
<accession>A0AAC9WGZ6</accession>
<dbReference type="Proteomes" id="UP000177894">
    <property type="component" value="Chromosome"/>
</dbReference>
<reference evidence="7 9" key="2">
    <citation type="submission" date="2017-03" db="EMBL/GenBank/DDBJ databases">
        <title>Complete sequence of Clostridium formicaceticum DSM 92.</title>
        <authorList>
            <person name="Poehlein A."/>
            <person name="Karl M."/>
            <person name="Bengelsdorf F.R."/>
            <person name="Duerre P."/>
            <person name="Daniel R."/>
        </authorList>
    </citation>
    <scope>NUCLEOTIDE SEQUENCE [LARGE SCALE GENOMIC DNA]</scope>
    <source>
        <strain evidence="7 9">DSM 92</strain>
    </source>
</reference>
<keyword evidence="8" id="KW-1185">Reference proteome</keyword>
<dbReference type="InterPro" id="IPR006638">
    <property type="entry name" value="Elp3/MiaA/NifB-like_rSAM"/>
</dbReference>
<keyword evidence="4" id="KW-0411">Iron-sulfur</keyword>
<dbReference type="Gene3D" id="3.20.20.70">
    <property type="entry name" value="Aldolase class I"/>
    <property type="match status" value="1"/>
</dbReference>
<name>A0AAC9WGZ6_9CLOT</name>
<sequence>MLNNLELIRRAKKTALSGKILDRESITSLLKIHPNSEEAEKLGEAAREVASVVCKNKAYLWAAIGLDYRACPMNCNYCSLGEKWGIVKEESEFSEDETIRMVKKYVHEGVRWIVLRTTQFYNLDKLIHLAGKIKEVVPGEYELGANVGEFDEKVAAKMANSGLEFIYHTLRLREGIDTKFNPSDRLATLETVKNSSLKLVSLVEPIGVEHTNEEIADAFLIAMRYKAAVTGGMARVPVKGTPLGEFPALSKERLAQIVAVTRLAAGFSAPDICVHQASELAIQWGANVAVVETGAIPRDMCCSSKEAWRGFDPDTAKQWFRSSGYQVFAKGE</sequence>
<gene>
    <name evidence="6" type="ORF">BJL90_19205</name>
    <name evidence="7" type="ORF">CLFO_28110</name>
</gene>
<dbReference type="EMBL" id="CP020559">
    <property type="protein sequence ID" value="ARE88408.1"/>
    <property type="molecule type" value="Genomic_DNA"/>
</dbReference>
<dbReference type="GO" id="GO:0016740">
    <property type="term" value="F:transferase activity"/>
    <property type="evidence" value="ECO:0007669"/>
    <property type="project" value="TreeGrafter"/>
</dbReference>
<dbReference type="SMART" id="SM00729">
    <property type="entry name" value="Elp3"/>
    <property type="match status" value="1"/>
</dbReference>
<evidence type="ECO:0000313" key="9">
    <source>
        <dbReference type="Proteomes" id="UP000192478"/>
    </source>
</evidence>
<dbReference type="InterPro" id="IPR007197">
    <property type="entry name" value="rSAM"/>
</dbReference>
<dbReference type="PANTHER" id="PTHR43726">
    <property type="entry name" value="3-METHYLORNITHINE SYNTHASE"/>
    <property type="match status" value="1"/>
</dbReference>
<proteinExistence type="predicted"/>
<dbReference type="PANTHER" id="PTHR43726:SF1">
    <property type="entry name" value="BIOTIN SYNTHASE"/>
    <property type="match status" value="1"/>
</dbReference>
<keyword evidence="1" id="KW-0949">S-adenosyl-L-methionine</keyword>
<evidence type="ECO:0000256" key="4">
    <source>
        <dbReference type="ARBA" id="ARBA00023014"/>
    </source>
</evidence>
<dbReference type="GO" id="GO:0051536">
    <property type="term" value="F:iron-sulfur cluster binding"/>
    <property type="evidence" value="ECO:0007669"/>
    <property type="project" value="UniProtKB-KW"/>
</dbReference>
<dbReference type="InterPro" id="IPR034422">
    <property type="entry name" value="HydE/PylB-like"/>
</dbReference>
<dbReference type="InterPro" id="IPR013785">
    <property type="entry name" value="Aldolase_TIM"/>
</dbReference>
<dbReference type="GO" id="GO:0046872">
    <property type="term" value="F:metal ion binding"/>
    <property type="evidence" value="ECO:0007669"/>
    <property type="project" value="UniProtKB-KW"/>
</dbReference>
<evidence type="ECO:0000256" key="1">
    <source>
        <dbReference type="ARBA" id="ARBA00022691"/>
    </source>
</evidence>
<evidence type="ECO:0000256" key="2">
    <source>
        <dbReference type="ARBA" id="ARBA00022723"/>
    </source>
</evidence>
<evidence type="ECO:0000313" key="6">
    <source>
        <dbReference type="EMBL" id="AOY77799.1"/>
    </source>
</evidence>
<keyword evidence="3" id="KW-0408">Iron</keyword>
<feature type="domain" description="Elp3/MiaA/NifB-like radical SAM core" evidence="5">
    <location>
        <begin position="61"/>
        <end position="263"/>
    </location>
</feature>
<keyword evidence="2" id="KW-0479">Metal-binding</keyword>
<evidence type="ECO:0000313" key="8">
    <source>
        <dbReference type="Proteomes" id="UP000177894"/>
    </source>
</evidence>
<dbReference type="RefSeq" id="WP_070971967.1">
    <property type="nucleotide sequence ID" value="NZ_CP017603.1"/>
</dbReference>
<organism evidence="7 9">
    <name type="scientific">Clostridium formicaceticum</name>
    <dbReference type="NCBI Taxonomy" id="1497"/>
    <lineage>
        <taxon>Bacteria</taxon>
        <taxon>Bacillati</taxon>
        <taxon>Bacillota</taxon>
        <taxon>Clostridia</taxon>
        <taxon>Eubacteriales</taxon>
        <taxon>Clostridiaceae</taxon>
        <taxon>Clostridium</taxon>
    </lineage>
</organism>